<reference evidence="4" key="2">
    <citation type="submission" date="2010-01" db="EMBL/GenBank/DDBJ databases">
        <title>The complete genome of Conexibacter woesei DSM 14684.</title>
        <authorList>
            <consortium name="US DOE Joint Genome Institute (JGI-PGF)"/>
            <person name="Lucas S."/>
            <person name="Copeland A."/>
            <person name="Lapidus A."/>
            <person name="Glavina del Rio T."/>
            <person name="Dalin E."/>
            <person name="Tice H."/>
            <person name="Bruce D."/>
            <person name="Goodwin L."/>
            <person name="Pitluck S."/>
            <person name="Kyrpides N."/>
            <person name="Mavromatis K."/>
            <person name="Ivanova N."/>
            <person name="Mikhailova N."/>
            <person name="Chertkov O."/>
            <person name="Brettin T."/>
            <person name="Detter J.C."/>
            <person name="Han C."/>
            <person name="Larimer F."/>
            <person name="Land M."/>
            <person name="Hauser L."/>
            <person name="Markowitz V."/>
            <person name="Cheng J.-F."/>
            <person name="Hugenholtz P."/>
            <person name="Woyke T."/>
            <person name="Wu D."/>
            <person name="Pukall R."/>
            <person name="Steenblock K."/>
            <person name="Schneider S."/>
            <person name="Klenk H.-P."/>
            <person name="Eisen J.A."/>
        </authorList>
    </citation>
    <scope>NUCLEOTIDE SEQUENCE [LARGE SCALE GENOMIC DNA]</scope>
    <source>
        <strain evidence="4">DSM 14684 / CIP 108061 / JCM 11494 / NBRC 100937 / ID131577</strain>
    </source>
</reference>
<dbReference type="PANTHER" id="PTHR43252:SF2">
    <property type="entry name" value="TRANSCRIPTION REGULATOR, PADR-LIKE FAMILY"/>
    <property type="match status" value="1"/>
</dbReference>
<dbReference type="HOGENOM" id="CLU_063440_1_2_11"/>
<dbReference type="InterPro" id="IPR005149">
    <property type="entry name" value="Tscrpt_reg_PadR_N"/>
</dbReference>
<dbReference type="InterPro" id="IPR011991">
    <property type="entry name" value="ArsR-like_HTH"/>
</dbReference>
<evidence type="ECO:0000259" key="2">
    <source>
        <dbReference type="Pfam" id="PF03551"/>
    </source>
</evidence>
<dbReference type="EMBL" id="CP001854">
    <property type="protein sequence ID" value="ADB52450.1"/>
    <property type="molecule type" value="Genomic_DNA"/>
</dbReference>
<proteinExistence type="predicted"/>
<dbReference type="PANTHER" id="PTHR43252">
    <property type="entry name" value="TRANSCRIPTIONAL REGULATOR YQJI"/>
    <property type="match status" value="1"/>
</dbReference>
<feature type="compositionally biased region" description="Gly residues" evidence="1">
    <location>
        <begin position="34"/>
        <end position="48"/>
    </location>
</feature>
<accession>D3F4J3</accession>
<dbReference type="InterPro" id="IPR036388">
    <property type="entry name" value="WH-like_DNA-bd_sf"/>
</dbReference>
<feature type="region of interest" description="Disordered" evidence="1">
    <location>
        <begin position="234"/>
        <end position="255"/>
    </location>
</feature>
<dbReference type="STRING" id="469383.Cwoe_4033"/>
<evidence type="ECO:0000313" key="3">
    <source>
        <dbReference type="EMBL" id="ADB52450.1"/>
    </source>
</evidence>
<feature type="compositionally biased region" description="Acidic residues" evidence="1">
    <location>
        <begin position="242"/>
        <end position="255"/>
    </location>
</feature>
<name>D3F4J3_CONWI</name>
<dbReference type="InterPro" id="IPR036390">
    <property type="entry name" value="WH_DNA-bd_sf"/>
</dbReference>
<evidence type="ECO:0000313" key="4">
    <source>
        <dbReference type="Proteomes" id="UP000008229"/>
    </source>
</evidence>
<dbReference type="eggNOG" id="COG1695">
    <property type="taxonomic scope" value="Bacteria"/>
</dbReference>
<dbReference type="AlphaFoldDB" id="D3F4J3"/>
<dbReference type="Proteomes" id="UP000008229">
    <property type="component" value="Chromosome"/>
</dbReference>
<feature type="compositionally biased region" description="Gly residues" evidence="1">
    <location>
        <begin position="57"/>
        <end position="87"/>
    </location>
</feature>
<reference evidence="3 4" key="1">
    <citation type="journal article" date="2010" name="Stand. Genomic Sci.">
        <title>Complete genome sequence of Conexibacter woesei type strain (ID131577).</title>
        <authorList>
            <person name="Pukall R."/>
            <person name="Lapidus A."/>
            <person name="Glavina Del Rio T."/>
            <person name="Copeland A."/>
            <person name="Tice H."/>
            <person name="Cheng J.-F."/>
            <person name="Lucas S."/>
            <person name="Chen F."/>
            <person name="Nolan M."/>
            <person name="Bruce D."/>
            <person name="Goodwin L."/>
            <person name="Pitluck S."/>
            <person name="Mavromatis K."/>
            <person name="Ivanova N."/>
            <person name="Ovchinnikova G."/>
            <person name="Pati A."/>
            <person name="Chen A."/>
            <person name="Palaniappan K."/>
            <person name="Land M."/>
            <person name="Hauser L."/>
            <person name="Chang Y.-J."/>
            <person name="Jeffries C.D."/>
            <person name="Chain P."/>
            <person name="Meincke L."/>
            <person name="Sims D."/>
            <person name="Brettin T."/>
            <person name="Detter J.C."/>
            <person name="Rohde M."/>
            <person name="Goeker M."/>
            <person name="Bristow J."/>
            <person name="Eisen J.A."/>
            <person name="Markowitz V."/>
            <person name="Kyrpides N.C."/>
            <person name="Klenk H.-P."/>
            <person name="Hugenholtz P."/>
        </authorList>
    </citation>
    <scope>NUCLEOTIDE SEQUENCE [LARGE SCALE GENOMIC DNA]</scope>
    <source>
        <strain evidence="4">DSM 14684 / CIP 108061 / JCM 11494 / NBRC 100937 / ID131577</strain>
    </source>
</reference>
<dbReference type="Pfam" id="PF03551">
    <property type="entry name" value="PadR"/>
    <property type="match status" value="1"/>
</dbReference>
<dbReference type="KEGG" id="cwo:Cwoe_4033"/>
<dbReference type="CDD" id="cd00090">
    <property type="entry name" value="HTH_ARSR"/>
    <property type="match status" value="1"/>
</dbReference>
<keyword evidence="4" id="KW-1185">Reference proteome</keyword>
<protein>
    <submittedName>
        <fullName evidence="3">Transcriptional regulator, PadR-like family</fullName>
    </submittedName>
</protein>
<dbReference type="Gene3D" id="1.10.10.10">
    <property type="entry name" value="Winged helix-like DNA-binding domain superfamily/Winged helix DNA-binding domain"/>
    <property type="match status" value="1"/>
</dbReference>
<gene>
    <name evidence="3" type="ordered locus">Cwoe_4033</name>
</gene>
<feature type="domain" description="Transcription regulator PadR N-terminal" evidence="2">
    <location>
        <begin position="102"/>
        <end position="169"/>
    </location>
</feature>
<evidence type="ECO:0000256" key="1">
    <source>
        <dbReference type="SAM" id="MobiDB-lite"/>
    </source>
</evidence>
<organism evidence="3 4">
    <name type="scientific">Conexibacter woesei (strain DSM 14684 / CCUG 47730 / CIP 108061 / JCM 11494 / NBRC 100937 / ID131577)</name>
    <dbReference type="NCBI Taxonomy" id="469383"/>
    <lineage>
        <taxon>Bacteria</taxon>
        <taxon>Bacillati</taxon>
        <taxon>Actinomycetota</taxon>
        <taxon>Thermoleophilia</taxon>
        <taxon>Solirubrobacterales</taxon>
        <taxon>Conexibacteraceae</taxon>
        <taxon>Conexibacter</taxon>
    </lineage>
</organism>
<sequence>MHRNADFAAHAWRSGACRGGFDIGEMWRAMSGARQGGAGSGRSGGHGGHGGHEGGHGRGGYGRGGGFPFGGPGGGFPFGPGGPWGGRRGPKARRGDVRTAALLLLAEQPRNGYQIMQALEERSNGAWRPSPGSVYPALQQLEDEGLVRSTEQDGRKLFELTDEGRQYVEERGEDVPAPWDQMAGDISADAWALMQTAREVGMAMFQVMQSGSDAQRREAQRILAATRRDLYRVLADGHDGDAGEEPADPPEDDAA</sequence>
<dbReference type="SUPFAM" id="SSF46785">
    <property type="entry name" value="Winged helix' DNA-binding domain"/>
    <property type="match status" value="1"/>
</dbReference>
<feature type="region of interest" description="Disordered" evidence="1">
    <location>
        <begin position="32"/>
        <end position="93"/>
    </location>
</feature>